<keyword evidence="6" id="KW-0472">Membrane</keyword>
<evidence type="ECO:0000256" key="3">
    <source>
        <dbReference type="ARBA" id="ARBA00022729"/>
    </source>
</evidence>
<dbReference type="NCBIfam" id="TIGR01167">
    <property type="entry name" value="LPXTG_anchor"/>
    <property type="match status" value="1"/>
</dbReference>
<protein>
    <recommendedName>
        <fullName evidence="12">LPXTG cell wall anchor domain-containing protein</fullName>
    </recommendedName>
</protein>
<keyword evidence="6" id="KW-0812">Transmembrane</keyword>
<feature type="domain" description="Gram-positive cocci surface proteins LPxTG" evidence="7">
    <location>
        <begin position="1756"/>
        <end position="1789"/>
    </location>
</feature>
<evidence type="ECO:0000259" key="7">
    <source>
        <dbReference type="Pfam" id="PF00746"/>
    </source>
</evidence>
<dbReference type="Pfam" id="PF17802">
    <property type="entry name" value="SpaA"/>
    <property type="match status" value="1"/>
</dbReference>
<name>A0A2A6ZDR3_9FIRM</name>
<dbReference type="Gene3D" id="2.60.40.1140">
    <property type="entry name" value="Collagen-binding surface protein Cna, B-type domain"/>
    <property type="match status" value="1"/>
</dbReference>
<feature type="domain" description="SpaA-like prealbumin fold" evidence="9">
    <location>
        <begin position="1412"/>
        <end position="1492"/>
    </location>
</feature>
<evidence type="ECO:0000256" key="4">
    <source>
        <dbReference type="ARBA" id="ARBA00023088"/>
    </source>
</evidence>
<feature type="compositionally biased region" description="Basic and acidic residues" evidence="5">
    <location>
        <begin position="781"/>
        <end position="808"/>
    </location>
</feature>
<dbReference type="Pfam" id="PF05738">
    <property type="entry name" value="Cna_B"/>
    <property type="match status" value="1"/>
</dbReference>
<proteinExistence type="predicted"/>
<evidence type="ECO:0000256" key="2">
    <source>
        <dbReference type="ARBA" id="ARBA00022525"/>
    </source>
</evidence>
<evidence type="ECO:0000256" key="1">
    <source>
        <dbReference type="ARBA" id="ARBA00022512"/>
    </source>
</evidence>
<evidence type="ECO:0000313" key="11">
    <source>
        <dbReference type="Proteomes" id="UP000220752"/>
    </source>
</evidence>
<evidence type="ECO:0000256" key="5">
    <source>
        <dbReference type="SAM" id="MobiDB-lite"/>
    </source>
</evidence>
<gene>
    <name evidence="10" type="ORF">CGS46_02665</name>
</gene>
<sequence>MRDIVKEYQKKFRRNHQRARRYTALLLALALTTSLFVNWQLHGVGIAKTAEYLCGELEHEHTAACYEKQLVCGYEEGEPEDWNATKTDDGMSFDDTFDMDDDASGVDADDPGIAAYSAEPEYIFVPHEHTDDCYQEVQELTCREEEHEHTDDCFDPEDGSLICDLFEHTHDDSCYTTTYELVCGLEEGELVEEVNPDYDPVALFEEPVAAKPVVVDPVTETPVHHHTDACYEEVLVCGLPEHHHTVNCLSDPLDGTQDEDDWLDKTGTALTGMWNEDLLTVAQGQLGYEQSEKNFKLDTDDGETLRYYTRYGQWYGNPYGEWDVMFLSYCLNYANIPQSAIPQRASTLALRSELRSTGYLLDPDSDIAAYEMDADMSVTGLQPGDIVFYNATTTETVAVADEPQIEDLSPDADTELLQALSAPAAAEPQTEERTVSYETVGIVSDVDQDADTLTVISGNVDGKVSEVSLALSQLTGVIPVASVQAEESADAAVQSGDITGYVYDFAIRKKDGNSWIPATDFTTSDSVQAEFEFKEIPVTALEKGSDGSYFAYIPLPEGIDCSMLKGGDIKDSDYLGGVSGVSGVSGKYSFKEVDGRWVVVLNYDQEYIEQHALENTKIKGDVSFEFQWDESSVTEEGQKKIITVNGKNIEITIKKDEEPQPSENKFSLNKKAGKLTYDEKKKKATIDYTVTLDVKQDMTGALTMEDVLTSNGFDYVDSSLQIDSSNVKISWTDSTNGKTLTIGEEGKTIQAGKYTITYRVEKENFGVSADEIGDVQNKISMRKDDESHSSDEKTSTSTKLIEKSGKAGTDKNGDTIITWTVKLNSGDAKRYLQNAEFTDTIEGGQEYVNGSFTVKKNGKEDKSAQPTITGTTLSYDLADGYNSYTITYKTKVTERIPLEGLTVSNTGIIDGDNLHGEDTGSVDLKDEVLKKEADGDPTVAGNKATLNWKSTINVDNLNGYVYYDYSDTVYLDSQHVNLQSIDLNDIQVLDKNQVDVTNQVTISTYSEITSGAECGLFKINFGSADIHGPVTIKYKTTVDTSRLGEYANITNKCYIVKDGHRQDASASQHIHNVEDLWKTLIKYGANRNMTGKDNITIGVGDEIPWTVVLNNEGLIKGSKGKWTVQDKLPAGLLLDRASVTLGFNGRYPTPEEGTDYTISVFEDADGRTVLQIVFEESAYQNTDGTAAKIILTYKTTLDPNSDFCKNDQPTKDFVNDVSFSHDGTTQETDFTQTVTRNVVGKHGQFDSSTNLLSYTIEVNPDGSKLSPDDSDLELEDKLSVPKDLRRGYVSLEDITVFEAERQEDGSLVATNPIGDGLQRVDSQSAIDTSHYYTKLDSNGDIKFWTKVPDRTPRVLVVTYLVRDTLNDVKVDGTFTFTNKVLLNSKWKTEDKGSSASFSSGSTSGLDYNADRLTVMKYSGNQGNPLAGAAFTLRMYDPSSGWKEVSSFTTDATGSKTLGGLIRNRLYKLTETEAPAGYQLPDPNTPYYFYITTNLNANPIPAAAGVGENLVTVYTVEEGVYRNFTFYRNNARNPDYVKEGDLLVKKAWKNFDGTDITDTSKLPEIVVTLTKHVANPGHRILLQLDDGSGTKVFAKNINDGGDVYVTVWSQNYQNWLDAGVAITATGESAPDGKPIYKISNIISDITIKSTKVYYNGGDFYTTAGGTPITGTTDTEVGKVVLNNSNGWSYRWENLETGDGITYTIKETSVEGYTTSYRLNGSDLTEDNAFALGKNTGSNGKGDTIVITNTAEESGGYVLPSTGGAGTKLYTAGGGALMLAALVCGVCRKRRRERRAR</sequence>
<evidence type="ECO:0008006" key="12">
    <source>
        <dbReference type="Google" id="ProtNLM"/>
    </source>
</evidence>
<evidence type="ECO:0000313" key="10">
    <source>
        <dbReference type="EMBL" id="PDX59513.1"/>
    </source>
</evidence>
<feature type="domain" description="CNA-B" evidence="8">
    <location>
        <begin position="1674"/>
        <end position="1723"/>
    </location>
</feature>
<dbReference type="Gene3D" id="2.60.40.10">
    <property type="entry name" value="Immunoglobulins"/>
    <property type="match status" value="1"/>
</dbReference>
<feature type="region of interest" description="Disordered" evidence="5">
    <location>
        <begin position="779"/>
        <end position="808"/>
    </location>
</feature>
<dbReference type="Gene3D" id="2.60.40.740">
    <property type="match status" value="2"/>
</dbReference>
<keyword evidence="4" id="KW-0572">Peptidoglycan-anchor</keyword>
<evidence type="ECO:0000259" key="9">
    <source>
        <dbReference type="Pfam" id="PF17802"/>
    </source>
</evidence>
<dbReference type="EMBL" id="NMTQ01000013">
    <property type="protein sequence ID" value="PDX59513.1"/>
    <property type="molecule type" value="Genomic_DNA"/>
</dbReference>
<dbReference type="Proteomes" id="UP000220752">
    <property type="component" value="Unassembled WGS sequence"/>
</dbReference>
<keyword evidence="2" id="KW-0964">Secreted</keyword>
<evidence type="ECO:0000256" key="6">
    <source>
        <dbReference type="SAM" id="Phobius"/>
    </source>
</evidence>
<keyword evidence="6" id="KW-1133">Transmembrane helix</keyword>
<dbReference type="InterPro" id="IPR041033">
    <property type="entry name" value="SpaA_PFL_dom_1"/>
</dbReference>
<keyword evidence="11" id="KW-1185">Reference proteome</keyword>
<accession>A0A2A6ZDR3</accession>
<comment type="caution">
    <text evidence="10">The sequence shown here is derived from an EMBL/GenBank/DDBJ whole genome shotgun (WGS) entry which is preliminary data.</text>
</comment>
<keyword evidence="3" id="KW-0732">Signal</keyword>
<feature type="transmembrane region" description="Helical" evidence="6">
    <location>
        <begin position="1767"/>
        <end position="1785"/>
    </location>
</feature>
<dbReference type="SUPFAM" id="SSF49401">
    <property type="entry name" value="Bacterial adhesins"/>
    <property type="match status" value="1"/>
</dbReference>
<dbReference type="InterPro" id="IPR019931">
    <property type="entry name" value="LPXTG_anchor"/>
</dbReference>
<dbReference type="SUPFAM" id="SSF49478">
    <property type="entry name" value="Cna protein B-type domain"/>
    <property type="match status" value="1"/>
</dbReference>
<evidence type="ECO:0000259" key="8">
    <source>
        <dbReference type="Pfam" id="PF05738"/>
    </source>
</evidence>
<dbReference type="Pfam" id="PF00746">
    <property type="entry name" value="Gram_pos_anchor"/>
    <property type="match status" value="1"/>
</dbReference>
<dbReference type="InterPro" id="IPR008454">
    <property type="entry name" value="Collagen-bd_Cna-like_B-typ_dom"/>
</dbReference>
<organism evidence="10 11">
    <name type="scientific">Faecalibacterium langellae</name>
    <dbReference type="NCBI Taxonomy" id="3435293"/>
    <lineage>
        <taxon>Bacteria</taxon>
        <taxon>Bacillati</taxon>
        <taxon>Bacillota</taxon>
        <taxon>Clostridia</taxon>
        <taxon>Eubacteriales</taxon>
        <taxon>Oscillospiraceae</taxon>
        <taxon>Faecalibacterium</taxon>
    </lineage>
</organism>
<dbReference type="InterPro" id="IPR008966">
    <property type="entry name" value="Adhesion_dom_sf"/>
</dbReference>
<keyword evidence="1" id="KW-0134">Cell wall</keyword>
<reference evidence="10 11" key="1">
    <citation type="journal article" date="2017" name="Front. Microbiol.">
        <title>New Insights into the Diversity of the Genus Faecalibacterium.</title>
        <authorList>
            <person name="Benevides L."/>
            <person name="Burman S."/>
            <person name="Martin R."/>
            <person name="Robert V."/>
            <person name="Thomas M."/>
            <person name="Miquel S."/>
            <person name="Chain F."/>
            <person name="Sokol H."/>
            <person name="Bermudez-Humaran L.G."/>
            <person name="Morrison M."/>
            <person name="Langella P."/>
            <person name="Azevedo V.A."/>
            <person name="Chatel J.M."/>
            <person name="Soares S."/>
        </authorList>
    </citation>
    <scope>NUCLEOTIDE SEQUENCE [LARGE SCALE GENOMIC DNA]</scope>
    <source>
        <strain evidence="11">CNCM I-4540</strain>
    </source>
</reference>
<dbReference type="InterPro" id="IPR013783">
    <property type="entry name" value="Ig-like_fold"/>
</dbReference>